<dbReference type="InterPro" id="IPR027417">
    <property type="entry name" value="P-loop_NTPase"/>
</dbReference>
<organism evidence="7 8">
    <name type="scientific">Lacticaseibacillus saniviri JCM 17471 = DSM 24301</name>
    <dbReference type="NCBI Taxonomy" id="1293598"/>
    <lineage>
        <taxon>Bacteria</taxon>
        <taxon>Bacillati</taxon>
        <taxon>Bacillota</taxon>
        <taxon>Bacilli</taxon>
        <taxon>Lactobacillales</taxon>
        <taxon>Lactobacillaceae</taxon>
        <taxon>Lacticaseibacillus</taxon>
    </lineage>
</organism>
<evidence type="ECO:0000259" key="6">
    <source>
        <dbReference type="PROSITE" id="PS50052"/>
    </source>
</evidence>
<reference evidence="7 8" key="1">
    <citation type="journal article" date="2015" name="Genome Announc.">
        <title>Expanding the biotechnology potential of lactobacilli through comparative genomics of 213 strains and associated genera.</title>
        <authorList>
            <person name="Sun Z."/>
            <person name="Harris H.M."/>
            <person name="McCann A."/>
            <person name="Guo C."/>
            <person name="Argimon S."/>
            <person name="Zhang W."/>
            <person name="Yang X."/>
            <person name="Jeffery I.B."/>
            <person name="Cooney J.C."/>
            <person name="Kagawa T.F."/>
            <person name="Liu W."/>
            <person name="Song Y."/>
            <person name="Salvetti E."/>
            <person name="Wrobel A."/>
            <person name="Rasinkangas P."/>
            <person name="Parkhill J."/>
            <person name="Rea M.C."/>
            <person name="O'Sullivan O."/>
            <person name="Ritari J."/>
            <person name="Douillard F.P."/>
            <person name="Paul Ross R."/>
            <person name="Yang R."/>
            <person name="Briner A.E."/>
            <person name="Felis G.E."/>
            <person name="de Vos W.M."/>
            <person name="Barrangou R."/>
            <person name="Klaenhammer T.R."/>
            <person name="Caufield P.W."/>
            <person name="Cui Y."/>
            <person name="Zhang H."/>
            <person name="O'Toole P.W."/>
        </authorList>
    </citation>
    <scope>NUCLEOTIDE SEQUENCE [LARGE SCALE GENOMIC DNA]</scope>
    <source>
        <strain evidence="7 8">DSM 24301</strain>
    </source>
</reference>
<comment type="caution">
    <text evidence="7">The sequence shown here is derived from an EMBL/GenBank/DDBJ whole genome shotgun (WGS) entry which is preliminary data.</text>
</comment>
<dbReference type="InterPro" id="IPR008145">
    <property type="entry name" value="GK/Ca_channel_bsu"/>
</dbReference>
<dbReference type="PROSITE" id="PS50052">
    <property type="entry name" value="GUANYLATE_KINASE_2"/>
    <property type="match status" value="1"/>
</dbReference>
<keyword evidence="4 7" id="KW-0418">Kinase</keyword>
<dbReference type="InterPro" id="IPR008144">
    <property type="entry name" value="Guanylate_kin-like_dom"/>
</dbReference>
<comment type="catalytic activity">
    <reaction evidence="5">
        <text>GMP + ATP = GDP + ADP</text>
        <dbReference type="Rhea" id="RHEA:20780"/>
        <dbReference type="ChEBI" id="CHEBI:30616"/>
        <dbReference type="ChEBI" id="CHEBI:58115"/>
        <dbReference type="ChEBI" id="CHEBI:58189"/>
        <dbReference type="ChEBI" id="CHEBI:456216"/>
        <dbReference type="EC" id="2.7.4.8"/>
    </reaction>
</comment>
<dbReference type="PANTHER" id="PTHR23117">
    <property type="entry name" value="GUANYLATE KINASE-RELATED"/>
    <property type="match status" value="1"/>
</dbReference>
<dbReference type="AlphaFoldDB" id="A0A0R2MZD0"/>
<dbReference type="EMBL" id="JQCE01000021">
    <property type="protein sequence ID" value="KRO17133.1"/>
    <property type="molecule type" value="Genomic_DNA"/>
</dbReference>
<dbReference type="GO" id="GO:0005829">
    <property type="term" value="C:cytosol"/>
    <property type="evidence" value="ECO:0007669"/>
    <property type="project" value="TreeGrafter"/>
</dbReference>
<sequence length="199" mass="22628">MNGGSIMTTAHKLIVITGATGTGKTTVSRYLTETYNIKRVMTHTTRPMRPGEQNGIDYYFETPASMATKHLIEHVTYAGYEYGSSRESLHKAWQKAPFLSIVLDTKGAITYTQTIPNEIVVLFLTIDDPTVLKERLTKRGDDPEMIAKRLNSPEYSRDLALPEELKDVAHVITNNRWEEAKQQIDQFIKDLAWQSIDQH</sequence>
<proteinExistence type="inferred from homology"/>
<dbReference type="Pfam" id="PF00625">
    <property type="entry name" value="Guanylate_kin"/>
    <property type="match status" value="1"/>
</dbReference>
<comment type="function">
    <text evidence="1">Essential for recycling GMP and indirectly, cGMP.</text>
</comment>
<evidence type="ECO:0000256" key="1">
    <source>
        <dbReference type="ARBA" id="ARBA00003531"/>
    </source>
</evidence>
<dbReference type="SUPFAM" id="SSF52540">
    <property type="entry name" value="P-loop containing nucleoside triphosphate hydrolases"/>
    <property type="match status" value="1"/>
</dbReference>
<dbReference type="Gene3D" id="3.40.50.300">
    <property type="entry name" value="P-loop containing nucleotide triphosphate hydrolases"/>
    <property type="match status" value="1"/>
</dbReference>
<keyword evidence="8" id="KW-1185">Reference proteome</keyword>
<evidence type="ECO:0000256" key="5">
    <source>
        <dbReference type="ARBA" id="ARBA00048594"/>
    </source>
</evidence>
<accession>A0A0R2MZD0</accession>
<evidence type="ECO:0000256" key="3">
    <source>
        <dbReference type="ARBA" id="ARBA00022679"/>
    </source>
</evidence>
<dbReference type="PANTHER" id="PTHR23117:SF13">
    <property type="entry name" value="GUANYLATE KINASE"/>
    <property type="match status" value="1"/>
</dbReference>
<feature type="domain" description="Guanylate kinase-like" evidence="6">
    <location>
        <begin position="11"/>
        <end position="189"/>
    </location>
</feature>
<comment type="similarity">
    <text evidence="2">Belongs to the guanylate kinase family.</text>
</comment>
<dbReference type="GO" id="GO:0004385">
    <property type="term" value="F:GMP kinase activity"/>
    <property type="evidence" value="ECO:0007669"/>
    <property type="project" value="UniProtKB-EC"/>
</dbReference>
<protein>
    <submittedName>
        <fullName evidence="7">Gmk, Guanylate kinase</fullName>
    </submittedName>
</protein>
<dbReference type="PATRIC" id="fig|1293598.4.peg.491"/>
<evidence type="ECO:0000256" key="4">
    <source>
        <dbReference type="ARBA" id="ARBA00022777"/>
    </source>
</evidence>
<evidence type="ECO:0000313" key="7">
    <source>
        <dbReference type="EMBL" id="KRO17133.1"/>
    </source>
</evidence>
<gene>
    <name evidence="7" type="ORF">IV56_GL000458</name>
</gene>
<name>A0A0R2MZD0_9LACO</name>
<keyword evidence="3" id="KW-0808">Transferase</keyword>
<dbReference type="SMART" id="SM00072">
    <property type="entry name" value="GuKc"/>
    <property type="match status" value="1"/>
</dbReference>
<evidence type="ECO:0000256" key="2">
    <source>
        <dbReference type="ARBA" id="ARBA00005790"/>
    </source>
</evidence>
<evidence type="ECO:0000313" key="8">
    <source>
        <dbReference type="Proteomes" id="UP000050969"/>
    </source>
</evidence>
<dbReference type="STRING" id="1293598.IV56_GL000458"/>
<dbReference type="Proteomes" id="UP000050969">
    <property type="component" value="Unassembled WGS sequence"/>
</dbReference>